<evidence type="ECO:0000259" key="6">
    <source>
        <dbReference type="PROSITE" id="PS51471"/>
    </source>
</evidence>
<dbReference type="VEuPathDB" id="FungiDB:ASPWEDRAFT_107664"/>
<dbReference type="Proteomes" id="UP000184383">
    <property type="component" value="Unassembled WGS sequence"/>
</dbReference>
<keyword evidence="2 5" id="KW-0479">Metal-binding</keyword>
<accession>A0A1L9RN30</accession>
<dbReference type="OrthoDB" id="627829at2759"/>
<keyword evidence="8" id="KW-1185">Reference proteome</keyword>
<feature type="domain" description="Fe2OG dioxygenase" evidence="6">
    <location>
        <begin position="169"/>
        <end position="287"/>
    </location>
</feature>
<name>A0A1L9RN30_ASPWE</name>
<dbReference type="InterPro" id="IPR026992">
    <property type="entry name" value="DIOX_N"/>
</dbReference>
<dbReference type="PANTHER" id="PTHR10209">
    <property type="entry name" value="OXIDOREDUCTASE, 2OG-FE II OXYGENASE FAMILY PROTEIN"/>
    <property type="match status" value="1"/>
</dbReference>
<dbReference type="InterPro" id="IPR005123">
    <property type="entry name" value="Oxoglu/Fe-dep_dioxygenase_dom"/>
</dbReference>
<dbReference type="RefSeq" id="XP_040690026.1">
    <property type="nucleotide sequence ID" value="XM_040827906.1"/>
</dbReference>
<evidence type="ECO:0000256" key="5">
    <source>
        <dbReference type="RuleBase" id="RU003682"/>
    </source>
</evidence>
<dbReference type="InterPro" id="IPR027443">
    <property type="entry name" value="IPNS-like_sf"/>
</dbReference>
<dbReference type="GO" id="GO:0044283">
    <property type="term" value="P:small molecule biosynthetic process"/>
    <property type="evidence" value="ECO:0007669"/>
    <property type="project" value="UniProtKB-ARBA"/>
</dbReference>
<dbReference type="SUPFAM" id="SSF51197">
    <property type="entry name" value="Clavaminate synthase-like"/>
    <property type="match status" value="1"/>
</dbReference>
<evidence type="ECO:0000313" key="8">
    <source>
        <dbReference type="Proteomes" id="UP000184383"/>
    </source>
</evidence>
<evidence type="ECO:0000256" key="1">
    <source>
        <dbReference type="ARBA" id="ARBA00008056"/>
    </source>
</evidence>
<dbReference type="Pfam" id="PF14226">
    <property type="entry name" value="DIOX_N"/>
    <property type="match status" value="1"/>
</dbReference>
<dbReference type="GO" id="GO:0046872">
    <property type="term" value="F:metal ion binding"/>
    <property type="evidence" value="ECO:0007669"/>
    <property type="project" value="UniProtKB-KW"/>
</dbReference>
<dbReference type="Gene3D" id="2.60.120.330">
    <property type="entry name" value="B-lactam Antibiotic, Isopenicillin N Synthase, Chain"/>
    <property type="match status" value="1"/>
</dbReference>
<reference evidence="8" key="1">
    <citation type="journal article" date="2017" name="Genome Biol.">
        <title>Comparative genomics reveals high biological diversity and specific adaptations in the industrially and medically important fungal genus Aspergillus.</title>
        <authorList>
            <person name="de Vries R.P."/>
            <person name="Riley R."/>
            <person name="Wiebenga A."/>
            <person name="Aguilar-Osorio G."/>
            <person name="Amillis S."/>
            <person name="Uchima C.A."/>
            <person name="Anderluh G."/>
            <person name="Asadollahi M."/>
            <person name="Askin M."/>
            <person name="Barry K."/>
            <person name="Battaglia E."/>
            <person name="Bayram O."/>
            <person name="Benocci T."/>
            <person name="Braus-Stromeyer S.A."/>
            <person name="Caldana C."/>
            <person name="Canovas D."/>
            <person name="Cerqueira G.C."/>
            <person name="Chen F."/>
            <person name="Chen W."/>
            <person name="Choi C."/>
            <person name="Clum A."/>
            <person name="Dos Santos R.A."/>
            <person name="Damasio A.R."/>
            <person name="Diallinas G."/>
            <person name="Emri T."/>
            <person name="Fekete E."/>
            <person name="Flipphi M."/>
            <person name="Freyberg S."/>
            <person name="Gallo A."/>
            <person name="Gournas C."/>
            <person name="Habgood R."/>
            <person name="Hainaut M."/>
            <person name="Harispe M.L."/>
            <person name="Henrissat B."/>
            <person name="Hilden K.S."/>
            <person name="Hope R."/>
            <person name="Hossain A."/>
            <person name="Karabika E."/>
            <person name="Karaffa L."/>
            <person name="Karanyi Z."/>
            <person name="Krasevec N."/>
            <person name="Kuo A."/>
            <person name="Kusch H."/>
            <person name="LaButti K."/>
            <person name="Lagendijk E.L."/>
            <person name="Lapidus A."/>
            <person name="Levasseur A."/>
            <person name="Lindquist E."/>
            <person name="Lipzen A."/>
            <person name="Logrieco A.F."/>
            <person name="MacCabe A."/>
            <person name="Maekelae M.R."/>
            <person name="Malavazi I."/>
            <person name="Melin P."/>
            <person name="Meyer V."/>
            <person name="Mielnichuk N."/>
            <person name="Miskei M."/>
            <person name="Molnar A.P."/>
            <person name="Mule G."/>
            <person name="Ngan C.Y."/>
            <person name="Orejas M."/>
            <person name="Orosz E."/>
            <person name="Ouedraogo J.P."/>
            <person name="Overkamp K.M."/>
            <person name="Park H.-S."/>
            <person name="Perrone G."/>
            <person name="Piumi F."/>
            <person name="Punt P.J."/>
            <person name="Ram A.F."/>
            <person name="Ramon A."/>
            <person name="Rauscher S."/>
            <person name="Record E."/>
            <person name="Riano-Pachon D.M."/>
            <person name="Robert V."/>
            <person name="Roehrig J."/>
            <person name="Ruller R."/>
            <person name="Salamov A."/>
            <person name="Salih N.S."/>
            <person name="Samson R.A."/>
            <person name="Sandor E."/>
            <person name="Sanguinetti M."/>
            <person name="Schuetze T."/>
            <person name="Sepcic K."/>
            <person name="Shelest E."/>
            <person name="Sherlock G."/>
            <person name="Sophianopoulou V."/>
            <person name="Squina F.M."/>
            <person name="Sun H."/>
            <person name="Susca A."/>
            <person name="Todd R.B."/>
            <person name="Tsang A."/>
            <person name="Unkles S.E."/>
            <person name="van de Wiele N."/>
            <person name="van Rossen-Uffink D."/>
            <person name="Oliveira J.V."/>
            <person name="Vesth T.C."/>
            <person name="Visser J."/>
            <person name="Yu J.-H."/>
            <person name="Zhou M."/>
            <person name="Andersen M.R."/>
            <person name="Archer D.B."/>
            <person name="Baker S.E."/>
            <person name="Benoit I."/>
            <person name="Brakhage A.A."/>
            <person name="Braus G.H."/>
            <person name="Fischer R."/>
            <person name="Frisvad J.C."/>
            <person name="Goldman G.H."/>
            <person name="Houbraken J."/>
            <person name="Oakley B."/>
            <person name="Pocsi I."/>
            <person name="Scazzocchio C."/>
            <person name="Seiboth B."/>
            <person name="vanKuyk P.A."/>
            <person name="Wortman J."/>
            <person name="Dyer P.S."/>
            <person name="Grigoriev I.V."/>
        </authorList>
    </citation>
    <scope>NUCLEOTIDE SEQUENCE [LARGE SCALE GENOMIC DNA]</scope>
    <source>
        <strain evidence="8">DTO 134E9</strain>
    </source>
</reference>
<comment type="similarity">
    <text evidence="1 5">Belongs to the iron/ascorbate-dependent oxidoreductase family.</text>
</comment>
<evidence type="ECO:0000256" key="3">
    <source>
        <dbReference type="ARBA" id="ARBA00023002"/>
    </source>
</evidence>
<dbReference type="STRING" id="1073089.A0A1L9RN30"/>
<dbReference type="Pfam" id="PF03171">
    <property type="entry name" value="2OG-FeII_Oxy"/>
    <property type="match status" value="1"/>
</dbReference>
<dbReference type="PROSITE" id="PS51471">
    <property type="entry name" value="FE2OG_OXY"/>
    <property type="match status" value="1"/>
</dbReference>
<dbReference type="InterPro" id="IPR044861">
    <property type="entry name" value="IPNS-like_FE2OG_OXY"/>
</dbReference>
<evidence type="ECO:0000256" key="4">
    <source>
        <dbReference type="ARBA" id="ARBA00023004"/>
    </source>
</evidence>
<dbReference type="EMBL" id="KV878211">
    <property type="protein sequence ID" value="OJJ36350.1"/>
    <property type="molecule type" value="Genomic_DNA"/>
</dbReference>
<keyword evidence="4 5" id="KW-0408">Iron</keyword>
<evidence type="ECO:0000256" key="2">
    <source>
        <dbReference type="ARBA" id="ARBA00022723"/>
    </source>
</evidence>
<dbReference type="AlphaFoldDB" id="A0A1L9RN30"/>
<dbReference type="PANTHER" id="PTHR10209:SF812">
    <property type="entry name" value="2OG-FE(II) OXYGENASE FAMILY, PUTATIVE (AFU_ORTHOLOGUE AFUA_3G14880)-RELATED"/>
    <property type="match status" value="1"/>
</dbReference>
<organism evidence="7 8">
    <name type="scientific">Aspergillus wentii DTO 134E9</name>
    <dbReference type="NCBI Taxonomy" id="1073089"/>
    <lineage>
        <taxon>Eukaryota</taxon>
        <taxon>Fungi</taxon>
        <taxon>Dikarya</taxon>
        <taxon>Ascomycota</taxon>
        <taxon>Pezizomycotina</taxon>
        <taxon>Eurotiomycetes</taxon>
        <taxon>Eurotiomycetidae</taxon>
        <taxon>Eurotiales</taxon>
        <taxon>Aspergillaceae</taxon>
        <taxon>Aspergillus</taxon>
        <taxon>Aspergillus subgen. Cremei</taxon>
    </lineage>
</organism>
<dbReference type="GO" id="GO:0016491">
    <property type="term" value="F:oxidoreductase activity"/>
    <property type="evidence" value="ECO:0007669"/>
    <property type="project" value="UniProtKB-KW"/>
</dbReference>
<gene>
    <name evidence="7" type="ORF">ASPWEDRAFT_107664</name>
</gene>
<proteinExistence type="inferred from homology"/>
<keyword evidence="3 5" id="KW-0560">Oxidoreductase</keyword>
<dbReference type="GeneID" id="63743754"/>
<evidence type="ECO:0000313" key="7">
    <source>
        <dbReference type="EMBL" id="OJJ36350.1"/>
    </source>
</evidence>
<sequence>MTFTSIPILDYSLSLSPTTKPTFLSDLRDAIVNVGFFYLKNTGISPHVQSRFVDISTAVFDIPLERKLEIEMVNSKHFLGYSRLGAEITAQKMDYREQFDFATELPPPGPDEPLYRNIRGPNQWPDESAIPGFRTAIEAYLSEIRPLAESFEILFAEALDLPSNALHRFFDVPQQHKLKLIKYPPPPPESDTTVQGVGAHKDSEFLTLLLQGTPHTGLEVQNKAGEWIPAPPIEGTLVVNIGRAFEALTGGVCTATTHRVSLSREHYVDEEGKSRGARFSFPVFLGMGLDLSGESVEDLGIPGHIKATVKEDKVRTDAQGTFNSMFKGRFGEGTLVHRVLSHQDVGRRWYPELLSWALREEELKGTKQ</sequence>
<protein>
    <recommendedName>
        <fullName evidence="6">Fe2OG dioxygenase domain-containing protein</fullName>
    </recommendedName>
</protein>